<dbReference type="GO" id="GO:0005783">
    <property type="term" value="C:endoplasmic reticulum"/>
    <property type="evidence" value="ECO:0007669"/>
    <property type="project" value="TreeGrafter"/>
</dbReference>
<name>A0A4C1T5P0_EUMVA</name>
<keyword evidence="2" id="KW-1185">Reference proteome</keyword>
<dbReference type="PANTHER" id="PTHR46593">
    <property type="entry name" value="TRANSMEMBRANE PROTEIN 64"/>
    <property type="match status" value="1"/>
</dbReference>
<dbReference type="Proteomes" id="UP000299102">
    <property type="component" value="Unassembled WGS sequence"/>
</dbReference>
<dbReference type="EMBL" id="BGZK01000032">
    <property type="protein sequence ID" value="GBP08747.1"/>
    <property type="molecule type" value="Genomic_DNA"/>
</dbReference>
<organism evidence="1 2">
    <name type="scientific">Eumeta variegata</name>
    <name type="common">Bagworm moth</name>
    <name type="synonym">Eumeta japonica</name>
    <dbReference type="NCBI Taxonomy" id="151549"/>
    <lineage>
        <taxon>Eukaryota</taxon>
        <taxon>Metazoa</taxon>
        <taxon>Ecdysozoa</taxon>
        <taxon>Arthropoda</taxon>
        <taxon>Hexapoda</taxon>
        <taxon>Insecta</taxon>
        <taxon>Pterygota</taxon>
        <taxon>Neoptera</taxon>
        <taxon>Endopterygota</taxon>
        <taxon>Lepidoptera</taxon>
        <taxon>Glossata</taxon>
        <taxon>Ditrysia</taxon>
        <taxon>Tineoidea</taxon>
        <taxon>Psychidae</taxon>
        <taxon>Oiketicinae</taxon>
        <taxon>Eumeta</taxon>
    </lineage>
</organism>
<evidence type="ECO:0000313" key="2">
    <source>
        <dbReference type="Proteomes" id="UP000299102"/>
    </source>
</evidence>
<protein>
    <submittedName>
        <fullName evidence="1">Protein maelstrom</fullName>
    </submittedName>
</protein>
<comment type="caution">
    <text evidence="1">The sequence shown here is derived from an EMBL/GenBank/DDBJ whole genome shotgun (WGS) entry which is preliminary data.</text>
</comment>
<reference evidence="1 2" key="1">
    <citation type="journal article" date="2019" name="Commun. Biol.">
        <title>The bagworm genome reveals a unique fibroin gene that provides high tensile strength.</title>
        <authorList>
            <person name="Kono N."/>
            <person name="Nakamura H."/>
            <person name="Ohtoshi R."/>
            <person name="Tomita M."/>
            <person name="Numata K."/>
            <person name="Arakawa K."/>
        </authorList>
    </citation>
    <scope>NUCLEOTIDE SEQUENCE [LARGE SCALE GENOMIC DNA]</scope>
</reference>
<dbReference type="GO" id="GO:0051480">
    <property type="term" value="P:regulation of cytosolic calcium ion concentration"/>
    <property type="evidence" value="ECO:0007669"/>
    <property type="project" value="TreeGrafter"/>
</dbReference>
<accession>A0A4C1T5P0</accession>
<dbReference type="STRING" id="151549.A0A4C1T5P0"/>
<dbReference type="OrthoDB" id="166803at2759"/>
<sequence length="153" mass="16989">MSSFVNREICKDHNHVEIYSLCLPFWEIGVSDLRGCGYHVASFLGLLPAQVINVYLGSTLRSMRDVLQESHLTGYIVFAFQADRVGTLSLGKRSCFSGVSTIYFELGSLCRIKVLLSFESCGERAILMPCRNAERSTGRSLDLCTVQGTKLPL</sequence>
<proteinExistence type="predicted"/>
<dbReference type="InterPro" id="IPR053069">
    <property type="entry name" value="TVP38/TMEM64"/>
</dbReference>
<dbReference type="PANTHER" id="PTHR46593:SF1">
    <property type="entry name" value="TRANSMEMBRANE PROTEIN 64"/>
    <property type="match status" value="1"/>
</dbReference>
<gene>
    <name evidence="1" type="primary">mael</name>
    <name evidence="1" type="ORF">EVAR_7329_1</name>
</gene>
<evidence type="ECO:0000313" key="1">
    <source>
        <dbReference type="EMBL" id="GBP08747.1"/>
    </source>
</evidence>
<dbReference type="AlphaFoldDB" id="A0A4C1T5P0"/>